<sequence length="56" mass="6221">MDAPTTGCAEILEAAQLVSMSATRYIADNLKIVFMIPFLRVRKLVYGDIKSISVPY</sequence>
<keyword evidence="2" id="KW-1185">Reference proteome</keyword>
<gene>
    <name evidence="1" type="ORF">GCM10023143_04570</name>
</gene>
<accession>A0ABP8FEZ8</accession>
<organism evidence="1 2">
    <name type="scientific">Compostibacter hankyongensis</name>
    <dbReference type="NCBI Taxonomy" id="1007089"/>
    <lineage>
        <taxon>Bacteria</taxon>
        <taxon>Pseudomonadati</taxon>
        <taxon>Bacteroidota</taxon>
        <taxon>Chitinophagia</taxon>
        <taxon>Chitinophagales</taxon>
        <taxon>Chitinophagaceae</taxon>
        <taxon>Compostibacter</taxon>
    </lineage>
</organism>
<evidence type="ECO:0000313" key="2">
    <source>
        <dbReference type="Proteomes" id="UP001501207"/>
    </source>
</evidence>
<dbReference type="EMBL" id="BAABFN010000001">
    <property type="protein sequence ID" value="GAA4302279.1"/>
    <property type="molecule type" value="Genomic_DNA"/>
</dbReference>
<evidence type="ECO:0000313" key="1">
    <source>
        <dbReference type="EMBL" id="GAA4302279.1"/>
    </source>
</evidence>
<protein>
    <submittedName>
        <fullName evidence="1">Uncharacterized protein</fullName>
    </submittedName>
</protein>
<dbReference type="Proteomes" id="UP001501207">
    <property type="component" value="Unassembled WGS sequence"/>
</dbReference>
<comment type="caution">
    <text evidence="1">The sequence shown here is derived from an EMBL/GenBank/DDBJ whole genome shotgun (WGS) entry which is preliminary data.</text>
</comment>
<reference evidence="2" key="1">
    <citation type="journal article" date="2019" name="Int. J. Syst. Evol. Microbiol.">
        <title>The Global Catalogue of Microorganisms (GCM) 10K type strain sequencing project: providing services to taxonomists for standard genome sequencing and annotation.</title>
        <authorList>
            <consortium name="The Broad Institute Genomics Platform"/>
            <consortium name="The Broad Institute Genome Sequencing Center for Infectious Disease"/>
            <person name="Wu L."/>
            <person name="Ma J."/>
        </authorList>
    </citation>
    <scope>NUCLEOTIDE SEQUENCE [LARGE SCALE GENOMIC DNA]</scope>
    <source>
        <strain evidence="2">JCM 17664</strain>
    </source>
</reference>
<proteinExistence type="predicted"/>
<name>A0ABP8FEZ8_9BACT</name>